<evidence type="ECO:0000256" key="1">
    <source>
        <dbReference type="SAM" id="MobiDB-lite"/>
    </source>
</evidence>
<name>A0A835ESZ8_9POAL</name>
<feature type="region of interest" description="Disordered" evidence="1">
    <location>
        <begin position="161"/>
        <end position="203"/>
    </location>
</feature>
<evidence type="ECO:0000313" key="2">
    <source>
        <dbReference type="EMBL" id="KAF8718799.1"/>
    </source>
</evidence>
<dbReference type="OrthoDB" id="1918800at2759"/>
<keyword evidence="3" id="KW-1185">Reference proteome</keyword>
<comment type="caution">
    <text evidence="2">The sequence shown here is derived from an EMBL/GenBank/DDBJ whole genome shotgun (WGS) entry which is preliminary data.</text>
</comment>
<organism evidence="2 3">
    <name type="scientific">Digitaria exilis</name>
    <dbReference type="NCBI Taxonomy" id="1010633"/>
    <lineage>
        <taxon>Eukaryota</taxon>
        <taxon>Viridiplantae</taxon>
        <taxon>Streptophyta</taxon>
        <taxon>Embryophyta</taxon>
        <taxon>Tracheophyta</taxon>
        <taxon>Spermatophyta</taxon>
        <taxon>Magnoliopsida</taxon>
        <taxon>Liliopsida</taxon>
        <taxon>Poales</taxon>
        <taxon>Poaceae</taxon>
        <taxon>PACMAD clade</taxon>
        <taxon>Panicoideae</taxon>
        <taxon>Panicodae</taxon>
        <taxon>Paniceae</taxon>
        <taxon>Anthephorinae</taxon>
        <taxon>Digitaria</taxon>
    </lineage>
</organism>
<gene>
    <name evidence="2" type="ORF">HU200_025105</name>
</gene>
<dbReference type="EMBL" id="JACEFO010001706">
    <property type="protein sequence ID" value="KAF8718799.1"/>
    <property type="molecule type" value="Genomic_DNA"/>
</dbReference>
<evidence type="ECO:0000313" key="3">
    <source>
        <dbReference type="Proteomes" id="UP000636709"/>
    </source>
</evidence>
<accession>A0A835ESZ8</accession>
<reference evidence="2" key="1">
    <citation type="submission" date="2020-07" db="EMBL/GenBank/DDBJ databases">
        <title>Genome sequence and genetic diversity analysis of an under-domesticated orphan crop, white fonio (Digitaria exilis).</title>
        <authorList>
            <person name="Bennetzen J.L."/>
            <person name="Chen S."/>
            <person name="Ma X."/>
            <person name="Wang X."/>
            <person name="Yssel A.E.J."/>
            <person name="Chaluvadi S.R."/>
            <person name="Johnson M."/>
            <person name="Gangashetty P."/>
            <person name="Hamidou F."/>
            <person name="Sanogo M.D."/>
            <person name="Zwaenepoel A."/>
            <person name="Wallace J."/>
            <person name="Van De Peer Y."/>
            <person name="Van Deynze A."/>
        </authorList>
    </citation>
    <scope>NUCLEOTIDE SEQUENCE</scope>
    <source>
        <tissue evidence="2">Leaves</tissue>
    </source>
</reference>
<feature type="region of interest" description="Disordered" evidence="1">
    <location>
        <begin position="1"/>
        <end position="20"/>
    </location>
</feature>
<proteinExistence type="predicted"/>
<dbReference type="PANTHER" id="PTHR34686:SF6">
    <property type="entry name" value="EXPRESSED PROTEIN"/>
    <property type="match status" value="1"/>
</dbReference>
<feature type="region of interest" description="Disordered" evidence="1">
    <location>
        <begin position="27"/>
        <end position="48"/>
    </location>
</feature>
<dbReference type="AlphaFoldDB" id="A0A835ESZ8"/>
<feature type="compositionally biased region" description="Basic and acidic residues" evidence="1">
    <location>
        <begin position="194"/>
        <end position="203"/>
    </location>
</feature>
<sequence length="203" mass="22624">MSRPNRSDAHLSPEDEAAREAEVREYFDDAAPKRHAKPSRSEHSAVYADALVPDDSHPELDKFQDLEAHTERLVYEGSKVEEEFVETEYYKDLGGVGKQHHTVTPGSLRLSRFFSVLKLQHLLTFLFLPLGIGCVKCQLSSGEQTGTGFIKMDRDQGASFTLSEDPDAAERHASCKGNPATNEWIPSADTVYPESDKPNRSDS</sequence>
<dbReference type="PANTHER" id="PTHR34686">
    <property type="entry name" value="MATERNAL EFFECT EMBRYO ARREST PROTEIN"/>
    <property type="match status" value="1"/>
</dbReference>
<protein>
    <submittedName>
        <fullName evidence="2">Uncharacterized protein</fullName>
    </submittedName>
</protein>
<dbReference type="Proteomes" id="UP000636709">
    <property type="component" value="Unassembled WGS sequence"/>
</dbReference>